<dbReference type="InterPro" id="IPR001279">
    <property type="entry name" value="Metallo-B-lactamas"/>
</dbReference>
<reference evidence="2 3" key="1">
    <citation type="submission" date="2019-01" db="EMBL/GenBank/DDBJ databases">
        <authorList>
            <person name="Chen W.-M."/>
        </authorList>
    </citation>
    <scope>NUCLEOTIDE SEQUENCE [LARGE SCALE GENOMIC DNA]</scope>
    <source>
        <strain evidence="2 3">KYPC3</strain>
    </source>
</reference>
<dbReference type="EMBL" id="SACS01000016">
    <property type="protein sequence ID" value="RVU35390.1"/>
    <property type="molecule type" value="Genomic_DNA"/>
</dbReference>
<evidence type="ECO:0000313" key="2">
    <source>
        <dbReference type="EMBL" id="RVU35390.1"/>
    </source>
</evidence>
<name>A0A437QLQ7_9GAMM</name>
<dbReference type="CDD" id="cd07731">
    <property type="entry name" value="ComA-like_MBL-fold"/>
    <property type="match status" value="1"/>
</dbReference>
<organism evidence="2 3">
    <name type="scientific">Rheinheimera riviphila</name>
    <dbReference type="NCBI Taxonomy" id="1834037"/>
    <lineage>
        <taxon>Bacteria</taxon>
        <taxon>Pseudomonadati</taxon>
        <taxon>Pseudomonadota</taxon>
        <taxon>Gammaproteobacteria</taxon>
        <taxon>Chromatiales</taxon>
        <taxon>Chromatiaceae</taxon>
        <taxon>Rheinheimera</taxon>
    </lineage>
</organism>
<dbReference type="InterPro" id="IPR035681">
    <property type="entry name" value="ComA-like_MBL"/>
</dbReference>
<proteinExistence type="predicted"/>
<keyword evidence="2" id="KW-0378">Hydrolase</keyword>
<feature type="domain" description="Metallo-beta-lactamase" evidence="1">
    <location>
        <begin position="69"/>
        <end position="299"/>
    </location>
</feature>
<evidence type="ECO:0000259" key="1">
    <source>
        <dbReference type="SMART" id="SM00849"/>
    </source>
</evidence>
<dbReference type="Pfam" id="PF00753">
    <property type="entry name" value="Lactamase_B"/>
    <property type="match status" value="1"/>
</dbReference>
<comment type="caution">
    <text evidence="2">The sequence shown here is derived from an EMBL/GenBank/DDBJ whole genome shotgun (WGS) entry which is preliminary data.</text>
</comment>
<dbReference type="SUPFAM" id="SSF56281">
    <property type="entry name" value="Metallo-hydrolase/oxidoreductase"/>
    <property type="match status" value="1"/>
</dbReference>
<dbReference type="PANTHER" id="PTHR30619">
    <property type="entry name" value="DNA INTERNALIZATION/COMPETENCE PROTEIN COMEC/REC2"/>
    <property type="match status" value="1"/>
</dbReference>
<dbReference type="Proteomes" id="UP000283077">
    <property type="component" value="Unassembled WGS sequence"/>
</dbReference>
<accession>A0A437QLQ7</accession>
<dbReference type="PANTHER" id="PTHR30619:SF7">
    <property type="entry name" value="BETA-LACTAMASE DOMAIN PROTEIN"/>
    <property type="match status" value="1"/>
</dbReference>
<gene>
    <name evidence="2" type="ORF">EOE67_14540</name>
</gene>
<sequence>MHFLSTANRDRNKRLSGVLMAVGLSAIISIHPTLQAQTLAVEPVQSVQQLQLALKKPAQFRLHLIDIGTGLAILVEGADFKLLFDAGSADDKKTNSKLGSKSRLVAYLNAALGRLNQPHCRSLGDLDVKSSATAPLLDFVFLSHPHEDHLSQLLPVLQCFAVKSLWEPGIVHKTAGYQQFRQFMQDDKSISYHTAVKQPCPRGLRASSHCSNLFKVGEEIKLGHQASAKVLHVGTEPSHHPNLYSVVLKLQLGATSVLLTGDAESGARAQWHLAPGATEKFLLENFPNDLTADILQVGHHGSLTSSRQPFLQAIKPKIALISAGPKKYGSVVLPDQAVVEALGNGGAKIYRTDLHDKKGCPLADKIGANDAGNPGGCDNFMIRINPVTP</sequence>
<dbReference type="InterPro" id="IPR052159">
    <property type="entry name" value="Competence_DNA_uptake"/>
</dbReference>
<dbReference type="Gene3D" id="3.60.15.10">
    <property type="entry name" value="Ribonuclease Z/Hydroxyacylglutathione hydrolase-like"/>
    <property type="match status" value="1"/>
</dbReference>
<protein>
    <submittedName>
        <fullName evidence="2">MBL fold metallo-hydrolase</fullName>
    </submittedName>
</protein>
<dbReference type="AlphaFoldDB" id="A0A437QLQ7"/>
<dbReference type="GO" id="GO:0016787">
    <property type="term" value="F:hydrolase activity"/>
    <property type="evidence" value="ECO:0007669"/>
    <property type="project" value="UniProtKB-KW"/>
</dbReference>
<keyword evidence="3" id="KW-1185">Reference proteome</keyword>
<dbReference type="InterPro" id="IPR036866">
    <property type="entry name" value="RibonucZ/Hydroxyglut_hydro"/>
</dbReference>
<evidence type="ECO:0000313" key="3">
    <source>
        <dbReference type="Proteomes" id="UP000283077"/>
    </source>
</evidence>
<dbReference type="SMART" id="SM00849">
    <property type="entry name" value="Lactamase_B"/>
    <property type="match status" value="1"/>
</dbReference>
<dbReference type="OrthoDB" id="9761531at2"/>